<dbReference type="Proteomes" id="UP000789759">
    <property type="component" value="Unassembled WGS sequence"/>
</dbReference>
<name>A0A9N9A3W5_9GLOM</name>
<gene>
    <name evidence="1" type="ORF">CPELLU_LOCUS3282</name>
</gene>
<dbReference type="AlphaFoldDB" id="A0A9N9A3W5"/>
<reference evidence="1" key="1">
    <citation type="submission" date="2021-06" db="EMBL/GenBank/DDBJ databases">
        <authorList>
            <person name="Kallberg Y."/>
            <person name="Tangrot J."/>
            <person name="Rosling A."/>
        </authorList>
    </citation>
    <scope>NUCLEOTIDE SEQUENCE</scope>
    <source>
        <strain evidence="1">FL966</strain>
    </source>
</reference>
<evidence type="ECO:0000313" key="2">
    <source>
        <dbReference type="Proteomes" id="UP000789759"/>
    </source>
</evidence>
<organism evidence="1 2">
    <name type="scientific">Cetraspora pellucida</name>
    <dbReference type="NCBI Taxonomy" id="1433469"/>
    <lineage>
        <taxon>Eukaryota</taxon>
        <taxon>Fungi</taxon>
        <taxon>Fungi incertae sedis</taxon>
        <taxon>Mucoromycota</taxon>
        <taxon>Glomeromycotina</taxon>
        <taxon>Glomeromycetes</taxon>
        <taxon>Diversisporales</taxon>
        <taxon>Gigasporaceae</taxon>
        <taxon>Cetraspora</taxon>
    </lineage>
</organism>
<protein>
    <submittedName>
        <fullName evidence="1">7280_t:CDS:1</fullName>
    </submittedName>
</protein>
<dbReference type="EMBL" id="CAJVQA010001558">
    <property type="protein sequence ID" value="CAG8518783.1"/>
    <property type="molecule type" value="Genomic_DNA"/>
</dbReference>
<keyword evidence="2" id="KW-1185">Reference proteome</keyword>
<proteinExistence type="predicted"/>
<comment type="caution">
    <text evidence="1">The sequence shown here is derived from an EMBL/GenBank/DDBJ whole genome shotgun (WGS) entry which is preliminary data.</text>
</comment>
<accession>A0A9N9A3W5</accession>
<evidence type="ECO:0000313" key="1">
    <source>
        <dbReference type="EMBL" id="CAG8518783.1"/>
    </source>
</evidence>
<sequence>MHFKIQTGFGLVVQECRQECTQECTRNIQEYTRMEQDYEVPTERRLRSY</sequence>